<evidence type="ECO:0000313" key="2">
    <source>
        <dbReference type="Proteomes" id="UP000215914"/>
    </source>
</evidence>
<organism evidence="1 2">
    <name type="scientific">Helianthus annuus</name>
    <name type="common">Common sunflower</name>
    <dbReference type="NCBI Taxonomy" id="4232"/>
    <lineage>
        <taxon>Eukaryota</taxon>
        <taxon>Viridiplantae</taxon>
        <taxon>Streptophyta</taxon>
        <taxon>Embryophyta</taxon>
        <taxon>Tracheophyta</taxon>
        <taxon>Spermatophyta</taxon>
        <taxon>Magnoliopsida</taxon>
        <taxon>eudicotyledons</taxon>
        <taxon>Gunneridae</taxon>
        <taxon>Pentapetalae</taxon>
        <taxon>asterids</taxon>
        <taxon>campanulids</taxon>
        <taxon>Asterales</taxon>
        <taxon>Asteraceae</taxon>
        <taxon>Asteroideae</taxon>
        <taxon>Heliantheae alliance</taxon>
        <taxon>Heliantheae</taxon>
        <taxon>Helianthus</taxon>
    </lineage>
</organism>
<proteinExistence type="predicted"/>
<protein>
    <submittedName>
        <fullName evidence="1">Uncharacterized protein</fullName>
    </submittedName>
</protein>
<name>A0A251SXL8_HELAN</name>
<reference evidence="2" key="1">
    <citation type="journal article" date="2017" name="Nature">
        <title>The sunflower genome provides insights into oil metabolism, flowering and Asterid evolution.</title>
        <authorList>
            <person name="Badouin H."/>
            <person name="Gouzy J."/>
            <person name="Grassa C.J."/>
            <person name="Murat F."/>
            <person name="Staton S.E."/>
            <person name="Cottret L."/>
            <person name="Lelandais-Briere C."/>
            <person name="Owens G.L."/>
            <person name="Carrere S."/>
            <person name="Mayjonade B."/>
            <person name="Legrand L."/>
            <person name="Gill N."/>
            <person name="Kane N.C."/>
            <person name="Bowers J.E."/>
            <person name="Hubner S."/>
            <person name="Bellec A."/>
            <person name="Berard A."/>
            <person name="Berges H."/>
            <person name="Blanchet N."/>
            <person name="Boniface M.C."/>
            <person name="Brunel D."/>
            <person name="Catrice O."/>
            <person name="Chaidir N."/>
            <person name="Claudel C."/>
            <person name="Donnadieu C."/>
            <person name="Faraut T."/>
            <person name="Fievet G."/>
            <person name="Helmstetter N."/>
            <person name="King M."/>
            <person name="Knapp S.J."/>
            <person name="Lai Z."/>
            <person name="Le Paslier M.C."/>
            <person name="Lippi Y."/>
            <person name="Lorenzon L."/>
            <person name="Mandel J.R."/>
            <person name="Marage G."/>
            <person name="Marchand G."/>
            <person name="Marquand E."/>
            <person name="Bret-Mestries E."/>
            <person name="Morien E."/>
            <person name="Nambeesan S."/>
            <person name="Nguyen T."/>
            <person name="Pegot-Espagnet P."/>
            <person name="Pouilly N."/>
            <person name="Raftis F."/>
            <person name="Sallet E."/>
            <person name="Schiex T."/>
            <person name="Thomas J."/>
            <person name="Vandecasteele C."/>
            <person name="Vares D."/>
            <person name="Vear F."/>
            <person name="Vautrin S."/>
            <person name="Crespi M."/>
            <person name="Mangin B."/>
            <person name="Burke J.M."/>
            <person name="Salse J."/>
            <person name="Munos S."/>
            <person name="Vincourt P."/>
            <person name="Rieseberg L.H."/>
            <person name="Langlade N.B."/>
        </authorList>
    </citation>
    <scope>NUCLEOTIDE SEQUENCE [LARGE SCALE GENOMIC DNA]</scope>
    <source>
        <strain evidence="2">cv. SF193</strain>
    </source>
</reference>
<evidence type="ECO:0000313" key="1">
    <source>
        <dbReference type="EMBL" id="OTG03313.1"/>
    </source>
</evidence>
<accession>A0A251SXL8</accession>
<dbReference type="AlphaFoldDB" id="A0A251SXL8"/>
<dbReference type="Proteomes" id="UP000215914">
    <property type="component" value="Chromosome 13"/>
</dbReference>
<sequence length="56" mass="6156">MESRRKRRVGTAGAVSGMFSSRNRRRYSTTGVTGDKHLFSGAASCDKRRTIQGCFG</sequence>
<dbReference type="InParanoid" id="A0A251SXL8"/>
<gene>
    <name evidence="1" type="ORF">HannXRQ_Chr13g0422711</name>
</gene>
<keyword evidence="2" id="KW-1185">Reference proteome</keyword>
<dbReference type="EMBL" id="CM007902">
    <property type="protein sequence ID" value="OTG03313.1"/>
    <property type="molecule type" value="Genomic_DNA"/>
</dbReference>